<reference key="1">
    <citation type="journal article" date="2007" name="Nature">
        <title>The medaka draft genome and insights into vertebrate genome evolution.</title>
        <authorList>
            <person name="Kasahara M."/>
            <person name="Naruse K."/>
            <person name="Sasaki S."/>
            <person name="Nakatani Y."/>
            <person name="Qu W."/>
            <person name="Ahsan B."/>
            <person name="Yamada T."/>
            <person name="Nagayasu Y."/>
            <person name="Doi K."/>
            <person name="Kasai Y."/>
            <person name="Jindo T."/>
            <person name="Kobayashi D."/>
            <person name="Shimada A."/>
            <person name="Toyoda A."/>
            <person name="Kuroki Y."/>
            <person name="Fujiyama A."/>
            <person name="Sasaki T."/>
            <person name="Shimizu A."/>
            <person name="Asakawa S."/>
            <person name="Shimizu N."/>
            <person name="Hashimoto S."/>
            <person name="Yang J."/>
            <person name="Lee Y."/>
            <person name="Matsushima K."/>
            <person name="Sugano S."/>
            <person name="Sakaizumi M."/>
            <person name="Narita T."/>
            <person name="Ohishi K."/>
            <person name="Haga S."/>
            <person name="Ohta F."/>
            <person name="Nomoto H."/>
            <person name="Nogata K."/>
            <person name="Morishita T."/>
            <person name="Endo T."/>
            <person name="Shin-I T."/>
            <person name="Takeda H."/>
            <person name="Morishita S."/>
            <person name="Kohara Y."/>
        </authorList>
    </citation>
    <scope>NUCLEOTIDE SEQUENCE [LARGE SCALE GENOMIC DNA]</scope>
    <source>
        <strain>Hd-rR</strain>
    </source>
</reference>
<organism evidence="1 2">
    <name type="scientific">Oryzias latipes</name>
    <name type="common">Japanese rice fish</name>
    <name type="synonym">Japanese killifish</name>
    <dbReference type="NCBI Taxonomy" id="8090"/>
    <lineage>
        <taxon>Eukaryota</taxon>
        <taxon>Metazoa</taxon>
        <taxon>Chordata</taxon>
        <taxon>Craniata</taxon>
        <taxon>Vertebrata</taxon>
        <taxon>Euteleostomi</taxon>
        <taxon>Actinopterygii</taxon>
        <taxon>Neopterygii</taxon>
        <taxon>Teleostei</taxon>
        <taxon>Neoteleostei</taxon>
        <taxon>Acanthomorphata</taxon>
        <taxon>Ovalentaria</taxon>
        <taxon>Atherinomorphae</taxon>
        <taxon>Beloniformes</taxon>
        <taxon>Adrianichthyidae</taxon>
        <taxon>Oryziinae</taxon>
        <taxon>Oryzias</taxon>
    </lineage>
</organism>
<name>A0A3P9KJD5_ORYLA</name>
<sequence>MPLHCAGFNCQNRRNGSTKEKAFTKANPDGSLWLPTSYTVWLCSKPFVETDFDKTGQTVGLKPATIASVLYKFITHMNQ</sequence>
<dbReference type="AlphaFoldDB" id="A0A3P9KJD5"/>
<dbReference type="Proteomes" id="UP000265180">
    <property type="component" value="Chromosome 21"/>
</dbReference>
<evidence type="ECO:0000313" key="2">
    <source>
        <dbReference type="Proteomes" id="UP000265180"/>
    </source>
</evidence>
<dbReference type="Ensembl" id="ENSORLT00020001001.1">
    <property type="protein sequence ID" value="ENSORLP00020008542.1"/>
    <property type="gene ID" value="ENSORLG00020009434.1"/>
</dbReference>
<proteinExistence type="predicted"/>
<reference evidence="1 2" key="2">
    <citation type="submission" date="2017-04" db="EMBL/GenBank/DDBJ databases">
        <title>CpG methylation of centromeres and impact of large insertions on vertebrate speciation.</title>
        <authorList>
            <person name="Ichikawa K."/>
            <person name="Yoshimura J."/>
            <person name="Morishita S."/>
        </authorList>
    </citation>
    <scope>NUCLEOTIDE SEQUENCE</scope>
    <source>
        <strain evidence="1 2">HNI</strain>
    </source>
</reference>
<reference evidence="1" key="4">
    <citation type="submission" date="2025-09" db="UniProtKB">
        <authorList>
            <consortium name="Ensembl"/>
        </authorList>
    </citation>
    <scope>IDENTIFICATION</scope>
    <source>
        <strain evidence="1">HNI</strain>
    </source>
</reference>
<reference evidence="1" key="3">
    <citation type="submission" date="2025-08" db="UniProtKB">
        <authorList>
            <consortium name="Ensembl"/>
        </authorList>
    </citation>
    <scope>IDENTIFICATION</scope>
    <source>
        <strain evidence="1">HNI</strain>
    </source>
</reference>
<protein>
    <recommendedName>
        <fullName evidence="3">THAP-type domain-containing protein</fullName>
    </recommendedName>
</protein>
<evidence type="ECO:0000313" key="1">
    <source>
        <dbReference type="Ensembl" id="ENSORLP00020008542.1"/>
    </source>
</evidence>
<accession>A0A3P9KJD5</accession>
<evidence type="ECO:0008006" key="3">
    <source>
        <dbReference type="Google" id="ProtNLM"/>
    </source>
</evidence>